<gene>
    <name evidence="2" type="ORF">FA13DRAFT_1747992</name>
</gene>
<evidence type="ECO:0000313" key="2">
    <source>
        <dbReference type="EMBL" id="TEB14444.1"/>
    </source>
</evidence>
<dbReference type="Proteomes" id="UP000298030">
    <property type="component" value="Unassembled WGS sequence"/>
</dbReference>
<reference evidence="2 3" key="1">
    <citation type="journal article" date="2019" name="Nat. Ecol. Evol.">
        <title>Megaphylogeny resolves global patterns of mushroom evolution.</title>
        <authorList>
            <person name="Varga T."/>
            <person name="Krizsan K."/>
            <person name="Foldi C."/>
            <person name="Dima B."/>
            <person name="Sanchez-Garcia M."/>
            <person name="Sanchez-Ramirez S."/>
            <person name="Szollosi G.J."/>
            <person name="Szarkandi J.G."/>
            <person name="Papp V."/>
            <person name="Albert L."/>
            <person name="Andreopoulos W."/>
            <person name="Angelini C."/>
            <person name="Antonin V."/>
            <person name="Barry K.W."/>
            <person name="Bougher N.L."/>
            <person name="Buchanan P."/>
            <person name="Buyck B."/>
            <person name="Bense V."/>
            <person name="Catcheside P."/>
            <person name="Chovatia M."/>
            <person name="Cooper J."/>
            <person name="Damon W."/>
            <person name="Desjardin D."/>
            <person name="Finy P."/>
            <person name="Geml J."/>
            <person name="Haridas S."/>
            <person name="Hughes K."/>
            <person name="Justo A."/>
            <person name="Karasinski D."/>
            <person name="Kautmanova I."/>
            <person name="Kiss B."/>
            <person name="Kocsube S."/>
            <person name="Kotiranta H."/>
            <person name="LaButti K.M."/>
            <person name="Lechner B.E."/>
            <person name="Liimatainen K."/>
            <person name="Lipzen A."/>
            <person name="Lukacs Z."/>
            <person name="Mihaltcheva S."/>
            <person name="Morgado L.N."/>
            <person name="Niskanen T."/>
            <person name="Noordeloos M.E."/>
            <person name="Ohm R.A."/>
            <person name="Ortiz-Santana B."/>
            <person name="Ovrebo C."/>
            <person name="Racz N."/>
            <person name="Riley R."/>
            <person name="Savchenko A."/>
            <person name="Shiryaev A."/>
            <person name="Soop K."/>
            <person name="Spirin V."/>
            <person name="Szebenyi C."/>
            <person name="Tomsovsky M."/>
            <person name="Tulloss R.E."/>
            <person name="Uehling J."/>
            <person name="Grigoriev I.V."/>
            <person name="Vagvolgyi C."/>
            <person name="Papp T."/>
            <person name="Martin F.M."/>
            <person name="Miettinen O."/>
            <person name="Hibbett D.S."/>
            <person name="Nagy L.G."/>
        </authorList>
    </citation>
    <scope>NUCLEOTIDE SEQUENCE [LARGE SCALE GENOMIC DNA]</scope>
    <source>
        <strain evidence="2 3">FP101781</strain>
    </source>
</reference>
<proteinExistence type="predicted"/>
<evidence type="ECO:0000313" key="3">
    <source>
        <dbReference type="Proteomes" id="UP000298030"/>
    </source>
</evidence>
<keyword evidence="1" id="KW-0732">Signal</keyword>
<keyword evidence="3" id="KW-1185">Reference proteome</keyword>
<organism evidence="2 3">
    <name type="scientific">Coprinellus micaceus</name>
    <name type="common">Glistening ink-cap mushroom</name>
    <name type="synonym">Coprinus micaceus</name>
    <dbReference type="NCBI Taxonomy" id="71717"/>
    <lineage>
        <taxon>Eukaryota</taxon>
        <taxon>Fungi</taxon>
        <taxon>Dikarya</taxon>
        <taxon>Basidiomycota</taxon>
        <taxon>Agaricomycotina</taxon>
        <taxon>Agaricomycetes</taxon>
        <taxon>Agaricomycetidae</taxon>
        <taxon>Agaricales</taxon>
        <taxon>Agaricineae</taxon>
        <taxon>Psathyrellaceae</taxon>
        <taxon>Coprinellus</taxon>
    </lineage>
</organism>
<name>A0A4Y7S024_COPMI</name>
<accession>A0A4Y7S024</accession>
<dbReference type="EMBL" id="QPFP01000390">
    <property type="protein sequence ID" value="TEB14444.1"/>
    <property type="molecule type" value="Genomic_DNA"/>
</dbReference>
<sequence>MRVHLLVVLAAGVLSTPVVLKERRGRGLLDFLEGDMAPEPTMVVTAGPGPENPPVVGEYPLAGQLTRPQKRWSRQCSTTGTKTGEGRERTWNFNLHSWAYHSATLVAATNKDVSATPPGELAQWKVIGISIICVTVRRYHHNGCDGRDKGMRSGMENLSPDWDRRTWEFKLASEDGHRYPTLTSMDSMTKV</sequence>
<evidence type="ECO:0000256" key="1">
    <source>
        <dbReference type="SAM" id="SignalP"/>
    </source>
</evidence>
<comment type="caution">
    <text evidence="2">The sequence shown here is derived from an EMBL/GenBank/DDBJ whole genome shotgun (WGS) entry which is preliminary data.</text>
</comment>
<protein>
    <submittedName>
        <fullName evidence="2">Uncharacterized protein</fullName>
    </submittedName>
</protein>
<feature type="signal peptide" evidence="1">
    <location>
        <begin position="1"/>
        <end position="15"/>
    </location>
</feature>
<feature type="chain" id="PRO_5021427432" evidence="1">
    <location>
        <begin position="16"/>
        <end position="191"/>
    </location>
</feature>
<dbReference type="AlphaFoldDB" id="A0A4Y7S024"/>
<dbReference type="OrthoDB" id="3266475at2759"/>